<dbReference type="InterPro" id="IPR004919">
    <property type="entry name" value="GmrSD_N"/>
</dbReference>
<reference evidence="3" key="1">
    <citation type="submission" date="2014-10" db="EMBL/GenBank/DDBJ databases">
        <title>Genome sequencing of Vitellibacter sp. D-24.</title>
        <authorList>
            <person name="Thevarajoo S."/>
            <person name="Selvaratnam C."/>
            <person name="Goh K.M."/>
            <person name="Chong C.S."/>
        </authorList>
    </citation>
    <scope>NUCLEOTIDE SEQUENCE [LARGE SCALE GENOMIC DNA]</scope>
    <source>
        <strain evidence="3">D-24</strain>
    </source>
</reference>
<organism evidence="2 3">
    <name type="scientific">Aequorivita aquimaris</name>
    <dbReference type="NCBI Taxonomy" id="1548749"/>
    <lineage>
        <taxon>Bacteria</taxon>
        <taxon>Pseudomonadati</taxon>
        <taxon>Bacteroidota</taxon>
        <taxon>Flavobacteriia</taxon>
        <taxon>Flavobacteriales</taxon>
        <taxon>Flavobacteriaceae</taxon>
        <taxon>Aequorivita</taxon>
    </lineage>
</organism>
<comment type="caution">
    <text evidence="2">The sequence shown here is derived from an EMBL/GenBank/DDBJ whole genome shotgun (WGS) entry which is preliminary data.</text>
</comment>
<dbReference type="STRING" id="1548749.LS48_13110"/>
<evidence type="ECO:0000313" key="2">
    <source>
        <dbReference type="EMBL" id="KXN98056.1"/>
    </source>
</evidence>
<dbReference type="EMBL" id="JRWG01000011">
    <property type="protein sequence ID" value="KXN98056.1"/>
    <property type="molecule type" value="Genomic_DNA"/>
</dbReference>
<reference evidence="2 3" key="2">
    <citation type="journal article" date="2016" name="Int. J. Syst. Evol. Microbiol.">
        <title>Vitellibacter aquimaris sp. nov., a marine bacterium isolated from seawater.</title>
        <authorList>
            <person name="Thevarajoo S."/>
            <person name="Selvaratnam C."/>
            <person name="Goh K.M."/>
            <person name="Hong K.W."/>
            <person name="Chan X.Y."/>
            <person name="Chan K.G."/>
            <person name="Chong C.S."/>
        </authorList>
    </citation>
    <scope>NUCLEOTIDE SEQUENCE [LARGE SCALE GENOMIC DNA]</scope>
    <source>
        <strain evidence="2 3">D-24</strain>
    </source>
</reference>
<sequence>MKDFIYSIQDVFNTKSGCLFHYKVNGYYIASYQRGYKWKSNSVYDQVPVLLLDVYEAFIKAQTTQSQQEYYLQYITVKKTAQNQFEVIDGQQRLTTLTLIFSVLEQFFNQQNITKYKKQYLVTYARYDEELVSIFDTIIDLMTNNQEAESLKEQDKFYMLKAALSIKHFFDLLKEDGEENFNAFLNYIKNSVKLILNIEDEHTTAEEVFANLNDNKVPLTNAYLIKGLLLTKASRLQSNQSSKKHFKEIIDQRAIMGRLWDEMNTWFSKPDVSLFFFGTTQEGMEKMLQLVSFDTENHDASVIQNYKAFFSDNTVQYKIPYILFNTYHQHIITTFDAAKYLNQIEHIYKRLKSWYYDNQFYNLIGYKQIVSNYKAKSSEGFSNNIKDLLSKSSNGKVLENLQKFVLEKINKSTDDIVKLGYKKYEETFFLLLAINVFPQNHTTKGNFRNYRFDFYSFIDEEWSLEHIFPQKPNANNLDVKDDKDWVIQKIQEKINDLPVSEDDQSSRDNYKALIQEVQTNQEIDTSKIDFLFDEIEDADVLGNMALLSSGVNSALSNGFFNTKRKILLRKINAGSFVPKHTIDVFSKMLEVKANVTFDNSLTVWSSNDINAHLESIKENIELMINKLEVVK</sequence>
<dbReference type="AlphaFoldDB" id="A0A137REY1"/>
<name>A0A137REY1_9FLAO</name>
<evidence type="ECO:0000313" key="3">
    <source>
        <dbReference type="Proteomes" id="UP000070138"/>
    </source>
</evidence>
<dbReference type="OrthoDB" id="9798761at2"/>
<protein>
    <recommendedName>
        <fullName evidence="1">GmrSD restriction endonucleases N-terminal domain-containing protein</fullName>
    </recommendedName>
</protein>
<proteinExistence type="predicted"/>
<dbReference type="Proteomes" id="UP000070138">
    <property type="component" value="Unassembled WGS sequence"/>
</dbReference>
<dbReference type="PANTHER" id="PTHR35149">
    <property type="entry name" value="SLL5132 PROTEIN"/>
    <property type="match status" value="1"/>
</dbReference>
<dbReference type="Pfam" id="PF03235">
    <property type="entry name" value="GmrSD_N"/>
    <property type="match status" value="1"/>
</dbReference>
<gene>
    <name evidence="2" type="ORF">LS48_13110</name>
</gene>
<keyword evidence="3" id="KW-1185">Reference proteome</keyword>
<evidence type="ECO:0000259" key="1">
    <source>
        <dbReference type="Pfam" id="PF03235"/>
    </source>
</evidence>
<dbReference type="RefSeq" id="WP_062622957.1">
    <property type="nucleotide sequence ID" value="NZ_JRWG01000011.1"/>
</dbReference>
<feature type="domain" description="GmrSD restriction endonucleases N-terminal" evidence="1">
    <location>
        <begin position="23"/>
        <end position="229"/>
    </location>
</feature>
<dbReference type="PATRIC" id="fig|1548749.3.peg.2739"/>
<dbReference type="PANTHER" id="PTHR35149:SF1">
    <property type="entry name" value="DUF5655 DOMAIN-CONTAINING PROTEIN"/>
    <property type="match status" value="1"/>
</dbReference>
<accession>A0A137REY1</accession>